<dbReference type="EMBL" id="CALNXJ010000006">
    <property type="protein sequence ID" value="CAH3042406.1"/>
    <property type="molecule type" value="Genomic_DNA"/>
</dbReference>
<feature type="compositionally biased region" description="Basic and acidic residues" evidence="1">
    <location>
        <begin position="189"/>
        <end position="215"/>
    </location>
</feature>
<sequence>MDCFIDAIDAKHQLTESVIHTLRLPEKIGDKWKDLARKLGYIESVVNAIQTEENNIPKECCITVLVRWMEREAEGATVERLAQVLTEIELKNLSRLLKDHALCVEVDVVGSDDRGQVDKLQKKIIEIQANAKQLEEESSKVKAKMKELEEKLAVTTQEKQILEERCQKMQEVNSELVKELRDFKQKIQAESSKQDVKTGLDSPREEESQNTRDETNTEQGIVVQLRLLNEQLIERVISPLQVPEVKEDKLKTSVMVDLLIRLSMTLQELYSTTLSMVTKSCKCSEDVKREFYDFAYHGLRAEHNDLMHRVEELTSVEKEMTGEEQSELSKLRELQSNRQRLVDRLENLWRSLFLPYESRPKVTCSEPYGASGCSADSEKNLQRYHSYPREQNTSTTAATTSDDETHEGCIPNPFKGTKLKNPFKRIGSQHNSCRLVSYSVKDPQGFRLN</sequence>
<dbReference type="InterPro" id="IPR016729">
    <property type="entry name" value="FADD"/>
</dbReference>
<keyword evidence="4" id="KW-1185">Reference proteome</keyword>
<dbReference type="Gene3D" id="1.10.533.10">
    <property type="entry name" value="Death Domain, Fas"/>
    <property type="match status" value="1"/>
</dbReference>
<name>A0AAU9W1J6_9CNID</name>
<dbReference type="PANTHER" id="PTHR15077">
    <property type="entry name" value="FAS-ASSOCIATING DEATH DOMAIN-CONTAINING PROTEIN FADD"/>
    <property type="match status" value="1"/>
</dbReference>
<reference evidence="3 4" key="1">
    <citation type="submission" date="2022-05" db="EMBL/GenBank/DDBJ databases">
        <authorList>
            <consortium name="Genoscope - CEA"/>
            <person name="William W."/>
        </authorList>
    </citation>
    <scope>NUCLEOTIDE SEQUENCE [LARGE SCALE GENOMIC DNA]</scope>
</reference>
<dbReference type="GO" id="GO:0007165">
    <property type="term" value="P:signal transduction"/>
    <property type="evidence" value="ECO:0007669"/>
    <property type="project" value="InterPro"/>
</dbReference>
<evidence type="ECO:0000259" key="2">
    <source>
        <dbReference type="PROSITE" id="PS50017"/>
    </source>
</evidence>
<dbReference type="InterPro" id="IPR000488">
    <property type="entry name" value="Death_dom"/>
</dbReference>
<dbReference type="Proteomes" id="UP001159428">
    <property type="component" value="Unassembled WGS sequence"/>
</dbReference>
<gene>
    <name evidence="3" type="ORF">PMEA_00028804</name>
</gene>
<protein>
    <recommendedName>
        <fullName evidence="2">Death domain-containing protein</fullName>
    </recommendedName>
</protein>
<feature type="domain" description="Death" evidence="2">
    <location>
        <begin position="24"/>
        <end position="101"/>
    </location>
</feature>
<dbReference type="CDD" id="cd01670">
    <property type="entry name" value="Death"/>
    <property type="match status" value="1"/>
</dbReference>
<evidence type="ECO:0000256" key="1">
    <source>
        <dbReference type="SAM" id="MobiDB-lite"/>
    </source>
</evidence>
<comment type="caution">
    <text evidence="3">The sequence shown here is derived from an EMBL/GenBank/DDBJ whole genome shotgun (WGS) entry which is preliminary data.</text>
</comment>
<proteinExistence type="predicted"/>
<feature type="region of interest" description="Disordered" evidence="1">
    <location>
        <begin position="189"/>
        <end position="216"/>
    </location>
</feature>
<evidence type="ECO:0000313" key="4">
    <source>
        <dbReference type="Proteomes" id="UP001159428"/>
    </source>
</evidence>
<dbReference type="SUPFAM" id="SSF47986">
    <property type="entry name" value="DEATH domain"/>
    <property type="match status" value="1"/>
</dbReference>
<dbReference type="SMART" id="SM00005">
    <property type="entry name" value="DEATH"/>
    <property type="match status" value="1"/>
</dbReference>
<accession>A0AAU9W1J6</accession>
<evidence type="ECO:0000313" key="3">
    <source>
        <dbReference type="EMBL" id="CAH3042406.1"/>
    </source>
</evidence>
<dbReference type="PROSITE" id="PS50017">
    <property type="entry name" value="DEATH_DOMAIN"/>
    <property type="match status" value="1"/>
</dbReference>
<organism evidence="3 4">
    <name type="scientific">Pocillopora meandrina</name>
    <dbReference type="NCBI Taxonomy" id="46732"/>
    <lineage>
        <taxon>Eukaryota</taxon>
        <taxon>Metazoa</taxon>
        <taxon>Cnidaria</taxon>
        <taxon>Anthozoa</taxon>
        <taxon>Hexacorallia</taxon>
        <taxon>Scleractinia</taxon>
        <taxon>Astrocoeniina</taxon>
        <taxon>Pocilloporidae</taxon>
        <taxon>Pocillopora</taxon>
    </lineage>
</organism>
<feature type="region of interest" description="Disordered" evidence="1">
    <location>
        <begin position="386"/>
        <end position="414"/>
    </location>
</feature>
<dbReference type="InterPro" id="IPR011029">
    <property type="entry name" value="DEATH-like_dom_sf"/>
</dbReference>
<dbReference type="PANTHER" id="PTHR15077:SF9">
    <property type="entry name" value="C-TERMINAL OF ROC (COR) DOMAIN-CONTAINING PROTEIN"/>
    <property type="match status" value="1"/>
</dbReference>
<dbReference type="Pfam" id="PF00531">
    <property type="entry name" value="Death"/>
    <property type="match status" value="1"/>
</dbReference>
<dbReference type="AlphaFoldDB" id="A0AAU9W1J6"/>